<accession>A0AAV1EC98</accession>
<evidence type="ECO:0000256" key="1">
    <source>
        <dbReference type="SAM" id="MobiDB-lite"/>
    </source>
</evidence>
<reference evidence="3" key="1">
    <citation type="submission" date="2023-03" db="EMBL/GenBank/DDBJ databases">
        <authorList>
            <person name="Julca I."/>
        </authorList>
    </citation>
    <scope>NUCLEOTIDE SEQUENCE</scope>
</reference>
<feature type="compositionally biased region" description="Polar residues" evidence="1">
    <location>
        <begin position="555"/>
        <end position="566"/>
    </location>
</feature>
<organism evidence="3 4">
    <name type="scientific">Oldenlandia corymbosa var. corymbosa</name>
    <dbReference type="NCBI Taxonomy" id="529605"/>
    <lineage>
        <taxon>Eukaryota</taxon>
        <taxon>Viridiplantae</taxon>
        <taxon>Streptophyta</taxon>
        <taxon>Embryophyta</taxon>
        <taxon>Tracheophyta</taxon>
        <taxon>Spermatophyta</taxon>
        <taxon>Magnoliopsida</taxon>
        <taxon>eudicotyledons</taxon>
        <taxon>Gunneridae</taxon>
        <taxon>Pentapetalae</taxon>
        <taxon>asterids</taxon>
        <taxon>lamiids</taxon>
        <taxon>Gentianales</taxon>
        <taxon>Rubiaceae</taxon>
        <taxon>Rubioideae</taxon>
        <taxon>Spermacoceae</taxon>
        <taxon>Hedyotis-Oldenlandia complex</taxon>
        <taxon>Oldenlandia</taxon>
    </lineage>
</organism>
<dbReference type="PANTHER" id="PTHR31286:SF180">
    <property type="entry name" value="OS10G0362600 PROTEIN"/>
    <property type="match status" value="1"/>
</dbReference>
<dbReference type="InterPro" id="IPR026960">
    <property type="entry name" value="RVT-Znf"/>
</dbReference>
<feature type="region of interest" description="Disordered" evidence="1">
    <location>
        <begin position="520"/>
        <end position="541"/>
    </location>
</feature>
<sequence length="645" mass="74277">MDALTTARERASFARVLVDVEIYDKPPLETRFVDESGNLVEQRVYNEWWPTQCKHCHNFGRGNEEYKRKEKIATEIRKEKVEKEKVSQQSEWRKVIKKGKSEEHEKEEQGGKEWVMEFLDSFVTVKVEGISDHTPLLVQLTEEERQCSKSFRFFNMWCQSKEFLKLVKELWEKPMQGISMYRLVVKLKRLKPVLKHLNRTQFSDIQLKMQPKQSSSWHWKRLLELKERVKDEFQGTRWKHTKSGKYSGTSGYNSLTGQGVVMTAAKLLTKDRLLKLNMLKDGLECIFCQKETETSEHLFIECTFPSELIKATGQWVSLPGIAVEQMQWRNQMLTVWKNQKLKRRTKSGKYSVTSGYNWLPCQGVVMIAAKKLASIIREPLKTDVPTMNMSRPSIARVCVEVDLFRDLPSRIRLGTEEQSYYQPVTYENLPDYCLECRKIGHDAKYCRHGKPRSTPSEVQNKKQTADDHSKIRVQAVKTDWKPKEKMLESNTVGIKDKDPSTSGLTAAERFQILTDIQEDGYISEQEGNTDEKSMAQETDVSNSDMELDFTDLQLDQGQNSKMVGSSTKDDSGIGKSDNTTRVEDARLVASDGEGKKKKPGRPKTSTKTAKKPGPKTRTSTRISRDPPRKKVINELSAHLEHSGNQ</sequence>
<dbReference type="AlphaFoldDB" id="A0AAV1EC98"/>
<dbReference type="InterPro" id="IPR040256">
    <property type="entry name" value="At4g02000-like"/>
</dbReference>
<name>A0AAV1EC98_OLDCO</name>
<dbReference type="Proteomes" id="UP001161247">
    <property type="component" value="Chromosome 9"/>
</dbReference>
<dbReference type="EMBL" id="OX459126">
    <property type="protein sequence ID" value="CAI9117309.1"/>
    <property type="molecule type" value="Genomic_DNA"/>
</dbReference>
<evidence type="ECO:0000259" key="2">
    <source>
        <dbReference type="Pfam" id="PF13966"/>
    </source>
</evidence>
<proteinExistence type="predicted"/>
<feature type="domain" description="Reverse transcriptase zinc-binding" evidence="2">
    <location>
        <begin position="262"/>
        <end position="306"/>
    </location>
</feature>
<dbReference type="PANTHER" id="PTHR31286">
    <property type="entry name" value="GLYCINE-RICH CELL WALL STRUCTURAL PROTEIN 1.8-LIKE"/>
    <property type="match status" value="1"/>
</dbReference>
<feature type="region of interest" description="Disordered" evidence="1">
    <location>
        <begin position="555"/>
        <end position="629"/>
    </location>
</feature>
<dbReference type="Pfam" id="PF13966">
    <property type="entry name" value="zf-RVT"/>
    <property type="match status" value="1"/>
</dbReference>
<evidence type="ECO:0000313" key="3">
    <source>
        <dbReference type="EMBL" id="CAI9117309.1"/>
    </source>
</evidence>
<protein>
    <submittedName>
        <fullName evidence="3">OLC1v1018679C1</fullName>
    </submittedName>
</protein>
<feature type="compositionally biased region" description="Basic and acidic residues" evidence="1">
    <location>
        <begin position="567"/>
        <end position="586"/>
    </location>
</feature>
<keyword evidence="4" id="KW-1185">Reference proteome</keyword>
<gene>
    <name evidence="3" type="ORF">OLC1_LOCUS23391</name>
</gene>
<evidence type="ECO:0000313" key="4">
    <source>
        <dbReference type="Proteomes" id="UP001161247"/>
    </source>
</evidence>